<comment type="subcellular location">
    <subcellularLocation>
        <location evidence="9">Cytoplasm</location>
    </subcellularLocation>
</comment>
<keyword evidence="6 9" id="KW-0694">RNA-binding</keyword>
<dbReference type="EMBL" id="MFGB01000007">
    <property type="protein sequence ID" value="OGF27611.1"/>
    <property type="molecule type" value="Genomic_DNA"/>
</dbReference>
<evidence type="ECO:0000313" key="13">
    <source>
        <dbReference type="Proteomes" id="UP000178367"/>
    </source>
</evidence>
<evidence type="ECO:0000256" key="2">
    <source>
        <dbReference type="ARBA" id="ARBA00022679"/>
    </source>
</evidence>
<evidence type="ECO:0000256" key="9">
    <source>
        <dbReference type="HAMAP-Rule" id="MF_00144"/>
    </source>
</evidence>
<dbReference type="PANTHER" id="PTHR11933">
    <property type="entry name" value="TRNA 5-METHYLAMINOMETHYL-2-THIOURIDYLATE -METHYLTRANSFERASE"/>
    <property type="match status" value="1"/>
</dbReference>
<feature type="domain" description="tRNA-specific 2-thiouridylase MnmA-like C-terminal" evidence="10">
    <location>
        <begin position="313"/>
        <end position="391"/>
    </location>
</feature>
<dbReference type="CDD" id="cd01998">
    <property type="entry name" value="MnmA_TRMU-like"/>
    <property type="match status" value="1"/>
</dbReference>
<dbReference type="InterPro" id="IPR046885">
    <property type="entry name" value="MnmA-like_C"/>
</dbReference>
<evidence type="ECO:0000256" key="4">
    <source>
        <dbReference type="ARBA" id="ARBA00022741"/>
    </source>
</evidence>
<feature type="binding site" evidence="9">
    <location>
        <begin position="26"/>
        <end position="33"/>
    </location>
    <ligand>
        <name>ATP</name>
        <dbReference type="ChEBI" id="CHEBI:30616"/>
    </ligand>
</feature>
<sequence>MSPHKSLRDSAGQAGGARKKSRVVVAMSGGVDSSVAAFLLQNEGYDVTGIFMRLGFPNDKSEAAARQVCQKLGIKFYPVNLAARFRQEVIDYFLKSYKEGITPNPCVRCNRLIKFGELLRIADELGADYLATGHYVGLSIADLRLPNDRSGNKHRLCRGKDKNKDQSYFLYSLTQARLKRVLFPLGDYAKDEIREIAARAGLPHLTGESQDVCFLNGEGKILEHNEYLKKYLKMEPGPIVLASEPPSVSPLRKGGGLLGREIGKHQGLPLYTIGQRKGVEIGGTGPFYVSGTDYKTNTLYVVKDADDSALYRDNFIAGEVNWTLGQEPAMPLKCEAVIRYRHKAVKCEVRSGKTGSGKIHEVKLSEPQRAVTPGQSVVFYKGDEVLGGGIIGIDD</sequence>
<reference evidence="12 13" key="1">
    <citation type="journal article" date="2016" name="Nat. Commun.">
        <title>Thousands of microbial genomes shed light on interconnected biogeochemical processes in an aquifer system.</title>
        <authorList>
            <person name="Anantharaman K."/>
            <person name="Brown C.T."/>
            <person name="Hug L.A."/>
            <person name="Sharon I."/>
            <person name="Castelle C.J."/>
            <person name="Probst A.J."/>
            <person name="Thomas B.C."/>
            <person name="Singh A."/>
            <person name="Wilkins M.J."/>
            <person name="Karaoz U."/>
            <person name="Brodie E.L."/>
            <person name="Williams K.H."/>
            <person name="Hubbard S.S."/>
            <person name="Banfield J.F."/>
        </authorList>
    </citation>
    <scope>NUCLEOTIDE SEQUENCE [LARGE SCALE GENOMIC DNA]</scope>
</reference>
<keyword evidence="5 9" id="KW-0067">ATP-binding</keyword>
<keyword evidence="4 9" id="KW-0547">Nucleotide-binding</keyword>
<evidence type="ECO:0000256" key="1">
    <source>
        <dbReference type="ARBA" id="ARBA00022555"/>
    </source>
</evidence>
<dbReference type="Pfam" id="PF20259">
    <property type="entry name" value="tRNA_Me_trans_M"/>
    <property type="match status" value="1"/>
</dbReference>
<dbReference type="Gene3D" id="2.40.30.10">
    <property type="entry name" value="Translation factors"/>
    <property type="match status" value="1"/>
</dbReference>
<keyword evidence="2 9" id="KW-0808">Transferase</keyword>
<keyword evidence="7" id="KW-1015">Disulfide bond</keyword>
<organism evidence="12 13">
    <name type="scientific">Candidatus Falkowbacteria bacterium RIFOXYA2_FULL_47_19</name>
    <dbReference type="NCBI Taxonomy" id="1797994"/>
    <lineage>
        <taxon>Bacteria</taxon>
        <taxon>Candidatus Falkowiibacteriota</taxon>
    </lineage>
</organism>
<dbReference type="NCBIfam" id="TIGR00420">
    <property type="entry name" value="trmU"/>
    <property type="match status" value="1"/>
</dbReference>
<dbReference type="Pfam" id="PF20258">
    <property type="entry name" value="tRNA_Me_trans_C"/>
    <property type="match status" value="1"/>
</dbReference>
<comment type="caution">
    <text evidence="12">The sequence shown here is derived from an EMBL/GenBank/DDBJ whole genome shotgun (WGS) entry which is preliminary data.</text>
</comment>
<comment type="caution">
    <text evidence="9">Lacks conserved residue(s) required for the propagation of feature annotation.</text>
</comment>
<keyword evidence="9" id="KW-0963">Cytoplasm</keyword>
<dbReference type="SUPFAM" id="SSF52402">
    <property type="entry name" value="Adenine nucleotide alpha hydrolases-like"/>
    <property type="match status" value="1"/>
</dbReference>
<feature type="site" description="Interaction with tRNA" evidence="9">
    <location>
        <position position="375"/>
    </location>
</feature>
<feature type="region of interest" description="Interaction with tRNA" evidence="9">
    <location>
        <begin position="339"/>
        <end position="340"/>
    </location>
</feature>
<feature type="site" description="Interaction with tRNA" evidence="9">
    <location>
        <position position="134"/>
    </location>
</feature>
<dbReference type="Gene3D" id="2.30.30.280">
    <property type="entry name" value="Adenine nucleotide alpha hydrolases-like domains"/>
    <property type="match status" value="1"/>
</dbReference>
<dbReference type="GO" id="GO:0005737">
    <property type="term" value="C:cytoplasm"/>
    <property type="evidence" value="ECO:0007669"/>
    <property type="project" value="UniProtKB-SubCell"/>
</dbReference>
<dbReference type="Gene3D" id="3.40.50.620">
    <property type="entry name" value="HUPs"/>
    <property type="match status" value="1"/>
</dbReference>
<comment type="catalytic activity">
    <reaction evidence="8 9">
        <text>S-sulfanyl-L-cysteinyl-[protein] + uridine(34) in tRNA + AH2 + ATP = 2-thiouridine(34) in tRNA + L-cysteinyl-[protein] + A + AMP + diphosphate + H(+)</text>
        <dbReference type="Rhea" id="RHEA:47032"/>
        <dbReference type="Rhea" id="RHEA-COMP:10131"/>
        <dbReference type="Rhea" id="RHEA-COMP:11726"/>
        <dbReference type="Rhea" id="RHEA-COMP:11727"/>
        <dbReference type="Rhea" id="RHEA-COMP:11728"/>
        <dbReference type="ChEBI" id="CHEBI:13193"/>
        <dbReference type="ChEBI" id="CHEBI:15378"/>
        <dbReference type="ChEBI" id="CHEBI:17499"/>
        <dbReference type="ChEBI" id="CHEBI:29950"/>
        <dbReference type="ChEBI" id="CHEBI:30616"/>
        <dbReference type="ChEBI" id="CHEBI:33019"/>
        <dbReference type="ChEBI" id="CHEBI:61963"/>
        <dbReference type="ChEBI" id="CHEBI:65315"/>
        <dbReference type="ChEBI" id="CHEBI:87170"/>
        <dbReference type="ChEBI" id="CHEBI:456215"/>
        <dbReference type="EC" id="2.8.1.13"/>
    </reaction>
</comment>
<feature type="binding site" evidence="9">
    <location>
        <position position="52"/>
    </location>
    <ligand>
        <name>ATP</name>
        <dbReference type="ChEBI" id="CHEBI:30616"/>
    </ligand>
</feature>
<evidence type="ECO:0000256" key="8">
    <source>
        <dbReference type="ARBA" id="ARBA00051542"/>
    </source>
</evidence>
<comment type="similarity">
    <text evidence="9">Belongs to the MnmA/TRMU family.</text>
</comment>
<feature type="region of interest" description="Interaction with tRNA" evidence="9">
    <location>
        <begin position="164"/>
        <end position="166"/>
    </location>
</feature>
<feature type="domain" description="tRNA-specific 2-thiouridylase MnmA-like central" evidence="11">
    <location>
        <begin position="226"/>
        <end position="302"/>
    </location>
</feature>
<dbReference type="GO" id="GO:0103016">
    <property type="term" value="F:tRNA-uridine 2-sulfurtransferase activity"/>
    <property type="evidence" value="ECO:0007669"/>
    <property type="project" value="UniProtKB-EC"/>
</dbReference>
<keyword evidence="3 9" id="KW-0819">tRNA processing</keyword>
<dbReference type="InterPro" id="IPR046884">
    <property type="entry name" value="MnmA-like_central"/>
</dbReference>
<dbReference type="NCBIfam" id="NF001138">
    <property type="entry name" value="PRK00143.1"/>
    <property type="match status" value="1"/>
</dbReference>
<dbReference type="GO" id="GO:0005524">
    <property type="term" value="F:ATP binding"/>
    <property type="evidence" value="ECO:0007669"/>
    <property type="project" value="UniProtKB-KW"/>
</dbReference>
<proteinExistence type="inferred from homology"/>
<dbReference type="InterPro" id="IPR023382">
    <property type="entry name" value="MnmA-like_central_sf"/>
</dbReference>
<keyword evidence="1 9" id="KW-0820">tRNA-binding</keyword>
<feature type="binding site" evidence="9">
    <location>
        <position position="133"/>
    </location>
    <ligand>
        <name>ATP</name>
        <dbReference type="ChEBI" id="CHEBI:30616"/>
    </ligand>
</feature>
<evidence type="ECO:0000256" key="3">
    <source>
        <dbReference type="ARBA" id="ARBA00022694"/>
    </source>
</evidence>
<dbReference type="InterPro" id="IPR004506">
    <property type="entry name" value="MnmA-like"/>
</dbReference>
<dbReference type="Proteomes" id="UP000178367">
    <property type="component" value="Unassembled WGS sequence"/>
</dbReference>
<feature type="active site" description="Nucleophile" evidence="9">
    <location>
        <position position="109"/>
    </location>
</feature>
<dbReference type="InterPro" id="IPR014729">
    <property type="entry name" value="Rossmann-like_a/b/a_fold"/>
</dbReference>
<evidence type="ECO:0000259" key="10">
    <source>
        <dbReference type="Pfam" id="PF20258"/>
    </source>
</evidence>
<dbReference type="EC" id="2.8.1.13" evidence="9"/>
<gene>
    <name evidence="9" type="primary">mnmA</name>
    <name evidence="12" type="ORF">A2227_01770</name>
</gene>
<evidence type="ECO:0000259" key="11">
    <source>
        <dbReference type="Pfam" id="PF20259"/>
    </source>
</evidence>
<dbReference type="STRING" id="1797994.A2227_01770"/>
<dbReference type="HAMAP" id="MF_00144">
    <property type="entry name" value="tRNA_thiouridyl_MnmA"/>
    <property type="match status" value="1"/>
</dbReference>
<comment type="function">
    <text evidence="9">Catalyzes the 2-thiolation of uridine at the wobble position (U34) of tRNA, leading to the formation of s(2)U34.</text>
</comment>
<evidence type="ECO:0000256" key="5">
    <source>
        <dbReference type="ARBA" id="ARBA00022840"/>
    </source>
</evidence>
<evidence type="ECO:0000256" key="6">
    <source>
        <dbReference type="ARBA" id="ARBA00022884"/>
    </source>
</evidence>
<protein>
    <recommendedName>
        <fullName evidence="9">tRNA-specific 2-thiouridylase MnmA</fullName>
        <ecNumber evidence="9">2.8.1.13</ecNumber>
    </recommendedName>
</protein>
<evidence type="ECO:0000313" key="12">
    <source>
        <dbReference type="EMBL" id="OGF27611.1"/>
    </source>
</evidence>
<dbReference type="GO" id="GO:0002143">
    <property type="term" value="P:tRNA wobble position uridine thiolation"/>
    <property type="evidence" value="ECO:0007669"/>
    <property type="project" value="TreeGrafter"/>
</dbReference>
<name>A0A1F5SN16_9BACT</name>
<dbReference type="AlphaFoldDB" id="A0A1F5SN16"/>
<evidence type="ECO:0000256" key="7">
    <source>
        <dbReference type="ARBA" id="ARBA00023157"/>
    </source>
</evidence>
<dbReference type="PANTHER" id="PTHR11933:SF5">
    <property type="entry name" value="MITOCHONDRIAL TRNA-SPECIFIC 2-THIOURIDYLASE 1"/>
    <property type="match status" value="1"/>
</dbReference>
<dbReference type="GO" id="GO:0000049">
    <property type="term" value="F:tRNA binding"/>
    <property type="evidence" value="ECO:0007669"/>
    <property type="project" value="UniProtKB-KW"/>
</dbReference>
<accession>A0A1F5SN16</accession>
<dbReference type="Pfam" id="PF03054">
    <property type="entry name" value="tRNA_Me_trans"/>
    <property type="match status" value="1"/>
</dbReference>
<feature type="active site" description="Cysteine persulfide intermediate" evidence="9">
    <location>
        <position position="213"/>
    </location>
</feature>